<dbReference type="AlphaFoldDB" id="A0A7L9FJ50"/>
<feature type="transmembrane region" description="Helical" evidence="8">
    <location>
        <begin position="439"/>
        <end position="457"/>
    </location>
</feature>
<keyword evidence="5 8" id="KW-0812">Transmembrane</keyword>
<sequence length="463" mass="49687">MFVRDQTVPRLVAVLFTALAAAFFSYLAGFPPKAVLALSVFFAEISATLLLWANRLPIAFIGTGLLFFLGALDVKSFLEFANLDVIFFLVGMMAFIGVLEERMFFEHLVAKVLDAFRGNGVLVVFSLMVLSGALAALIDEVTSIVIMTSFALALARAARVSPVPLVLLSVFATNIGSSATVIGNPVGVLVAFRGGLTFGDFLRWATPISTLALAIVVVLSFRFFRGYIYEFSANISRGATPLEPEGGGVGGFGRDAVLFASTVVALALHHQLEELLHLEKNTLLMAIPFIAAGISIVLDLEVGMRAFREKVEWPTVVFFALLFASVGALESSGFTEYFSHLLAQAGGGVYESTLVVYTVAATLMSAFMDNVLAVAVLLPVVEKFQGTGIPVFPFYWVTLFSATIGGNLTFIGSTANIVALSLLEKAGHEKPSFSEWVRHSSWASLVPLAVAVLLVYLQTPLMP</sequence>
<dbReference type="GO" id="GO:0015105">
    <property type="term" value="F:arsenite transmembrane transporter activity"/>
    <property type="evidence" value="ECO:0007669"/>
    <property type="project" value="InterPro"/>
</dbReference>
<protein>
    <recommendedName>
        <fullName evidence="9">Citrate transporter-like domain-containing protein</fullName>
    </recommendedName>
</protein>
<dbReference type="InterPro" id="IPR004680">
    <property type="entry name" value="Cit_transptr-like_dom"/>
</dbReference>
<dbReference type="InterPro" id="IPR000802">
    <property type="entry name" value="Arsenical_pump_ArsB"/>
</dbReference>
<dbReference type="GO" id="GO:0005886">
    <property type="term" value="C:plasma membrane"/>
    <property type="evidence" value="ECO:0007669"/>
    <property type="project" value="UniProtKB-SubCell"/>
</dbReference>
<dbReference type="RefSeq" id="WP_192818916.1">
    <property type="nucleotide sequence ID" value="NZ_CP062310.1"/>
</dbReference>
<feature type="transmembrane region" description="Helical" evidence="8">
    <location>
        <begin position="120"/>
        <end position="153"/>
    </location>
</feature>
<evidence type="ECO:0000256" key="6">
    <source>
        <dbReference type="ARBA" id="ARBA00022989"/>
    </source>
</evidence>
<feature type="transmembrane region" description="Helical" evidence="8">
    <location>
        <begin position="165"/>
        <end position="192"/>
    </location>
</feature>
<dbReference type="FunCoup" id="A0A7L9FJ50">
    <property type="interactions" value="6"/>
</dbReference>
<evidence type="ECO:0000259" key="9">
    <source>
        <dbReference type="Pfam" id="PF03600"/>
    </source>
</evidence>
<feature type="transmembrane region" description="Helical" evidence="8">
    <location>
        <begin position="354"/>
        <end position="381"/>
    </location>
</feature>
<evidence type="ECO:0000256" key="8">
    <source>
        <dbReference type="SAM" id="Phobius"/>
    </source>
</evidence>
<evidence type="ECO:0000313" key="10">
    <source>
        <dbReference type="EMBL" id="QOJ78944.1"/>
    </source>
</evidence>
<dbReference type="GeneID" id="59148292"/>
<evidence type="ECO:0000256" key="4">
    <source>
        <dbReference type="ARBA" id="ARBA00022475"/>
    </source>
</evidence>
<accession>A0A7L9FJ50</accession>
<dbReference type="InParanoid" id="A0A7L9FJ50"/>
<evidence type="ECO:0000256" key="2">
    <source>
        <dbReference type="ARBA" id="ARBA00009843"/>
    </source>
</evidence>
<gene>
    <name evidence="10" type="ORF">IG193_00310</name>
</gene>
<evidence type="ECO:0000313" key="11">
    <source>
        <dbReference type="Proteomes" id="UP000594121"/>
    </source>
</evidence>
<dbReference type="KEGG" id="thel:IG193_00310"/>
<proteinExistence type="inferred from homology"/>
<dbReference type="PRINTS" id="PR00758">
    <property type="entry name" value="ARSENICPUMP"/>
</dbReference>
<feature type="transmembrane region" description="Helical" evidence="8">
    <location>
        <begin position="80"/>
        <end position="99"/>
    </location>
</feature>
<dbReference type="InterPro" id="IPR051475">
    <property type="entry name" value="Diverse_Ion_Transporter"/>
</dbReference>
<dbReference type="EMBL" id="CP062310">
    <property type="protein sequence ID" value="QOJ78944.1"/>
    <property type="molecule type" value="Genomic_DNA"/>
</dbReference>
<feature type="domain" description="Citrate transporter-like" evidence="9">
    <location>
        <begin position="55"/>
        <end position="381"/>
    </location>
</feature>
<keyword evidence="11" id="KW-1185">Reference proteome</keyword>
<keyword evidence="3" id="KW-0813">Transport</keyword>
<feature type="transmembrane region" description="Helical" evidence="8">
    <location>
        <begin position="58"/>
        <end position="74"/>
    </location>
</feature>
<comment type="similarity">
    <text evidence="2">Belongs to the CitM (TC 2.A.11) transporter family.</text>
</comment>
<evidence type="ECO:0000256" key="3">
    <source>
        <dbReference type="ARBA" id="ARBA00022448"/>
    </source>
</evidence>
<organism evidence="10 11">
    <name type="scientific">Infirmifilum lucidum</name>
    <dbReference type="NCBI Taxonomy" id="2776706"/>
    <lineage>
        <taxon>Archaea</taxon>
        <taxon>Thermoproteota</taxon>
        <taxon>Thermoprotei</taxon>
        <taxon>Thermofilales</taxon>
        <taxon>Thermofilaceae</taxon>
        <taxon>Infirmifilum</taxon>
    </lineage>
</organism>
<name>A0A7L9FJ50_9CREN</name>
<feature type="transmembrane region" description="Helical" evidence="8">
    <location>
        <begin position="316"/>
        <end position="334"/>
    </location>
</feature>
<feature type="transmembrane region" description="Helical" evidence="8">
    <location>
        <begin position="204"/>
        <end position="224"/>
    </location>
</feature>
<evidence type="ECO:0000256" key="7">
    <source>
        <dbReference type="ARBA" id="ARBA00023136"/>
    </source>
</evidence>
<keyword evidence="4" id="KW-1003">Cell membrane</keyword>
<evidence type="ECO:0000256" key="1">
    <source>
        <dbReference type="ARBA" id="ARBA00004651"/>
    </source>
</evidence>
<keyword evidence="6 8" id="KW-1133">Transmembrane helix</keyword>
<feature type="transmembrane region" description="Helical" evidence="8">
    <location>
        <begin position="7"/>
        <end position="28"/>
    </location>
</feature>
<reference evidence="10 11" key="1">
    <citation type="submission" date="2020-10" db="EMBL/GenBank/DDBJ databases">
        <title>Thermofilum lucidum 3507LT sp. nov. a novel member of Thermofilaceae family isolated from Chile hot spring, and proposal of description order Thermofilales.</title>
        <authorList>
            <person name="Zayulina K.S."/>
            <person name="Elcheninov A.G."/>
            <person name="Toshchakov S.V."/>
            <person name="Kublanov I.V."/>
        </authorList>
    </citation>
    <scope>NUCLEOTIDE SEQUENCE [LARGE SCALE GENOMIC DNA]</scope>
    <source>
        <strain evidence="10 11">3507LT</strain>
    </source>
</reference>
<dbReference type="PANTHER" id="PTHR43568:SF1">
    <property type="entry name" value="P PROTEIN"/>
    <property type="match status" value="1"/>
</dbReference>
<dbReference type="PANTHER" id="PTHR43568">
    <property type="entry name" value="P PROTEIN"/>
    <property type="match status" value="1"/>
</dbReference>
<evidence type="ECO:0000256" key="5">
    <source>
        <dbReference type="ARBA" id="ARBA00022692"/>
    </source>
</evidence>
<dbReference type="Proteomes" id="UP000594121">
    <property type="component" value="Chromosome"/>
</dbReference>
<feature type="transmembrane region" description="Helical" evidence="8">
    <location>
        <begin position="393"/>
        <end position="419"/>
    </location>
</feature>
<dbReference type="Pfam" id="PF03600">
    <property type="entry name" value="CitMHS"/>
    <property type="match status" value="1"/>
</dbReference>
<keyword evidence="7 8" id="KW-0472">Membrane</keyword>
<comment type="subcellular location">
    <subcellularLocation>
        <location evidence="1">Cell membrane</location>
        <topology evidence="1">Multi-pass membrane protein</topology>
    </subcellularLocation>
</comment>